<evidence type="ECO:0000256" key="4">
    <source>
        <dbReference type="PROSITE-ProRule" id="PRU00432"/>
    </source>
</evidence>
<dbReference type="Gene3D" id="2.30.29.30">
    <property type="entry name" value="Pleckstrin-homology domain (PH domain)/Phosphotyrosine-binding domain (PTB)"/>
    <property type="match status" value="1"/>
</dbReference>
<comment type="caution">
    <text evidence="6">The sequence shown here is derived from an EMBL/GenBank/DDBJ whole genome shotgun (WGS) entry which is preliminary data.</text>
</comment>
<dbReference type="GO" id="GO:0008270">
    <property type="term" value="F:zinc ion binding"/>
    <property type="evidence" value="ECO:0007669"/>
    <property type="project" value="UniProtKB-KW"/>
</dbReference>
<dbReference type="PROSITE" id="PS51113">
    <property type="entry name" value="ZF_BTK"/>
    <property type="match status" value="1"/>
</dbReference>
<keyword evidence="3" id="KW-0862">Zinc</keyword>
<dbReference type="AlphaFoldDB" id="A0A9Q0NFZ7"/>
<name>A0A9Q0NFZ7_9DIPT</name>
<gene>
    <name evidence="6" type="primary">Btk29A_1</name>
    <name evidence="6" type="ORF">Bhyg_04736</name>
</gene>
<proteinExistence type="predicted"/>
<evidence type="ECO:0000256" key="2">
    <source>
        <dbReference type="ARBA" id="ARBA00022771"/>
    </source>
</evidence>
<dbReference type="Pfam" id="PF00169">
    <property type="entry name" value="PH"/>
    <property type="match status" value="1"/>
</dbReference>
<dbReference type="SUPFAM" id="SSF50729">
    <property type="entry name" value="PH domain-like"/>
    <property type="match status" value="1"/>
</dbReference>
<keyword evidence="6" id="KW-0808">Transferase</keyword>
<evidence type="ECO:0000313" key="6">
    <source>
        <dbReference type="EMBL" id="KAJ6649500.1"/>
    </source>
</evidence>
<keyword evidence="6" id="KW-0418">Kinase</keyword>
<dbReference type="Proteomes" id="UP001151699">
    <property type="component" value="Chromosome A"/>
</dbReference>
<dbReference type="PROSITE" id="PS50003">
    <property type="entry name" value="PH_DOMAIN"/>
    <property type="match status" value="1"/>
</dbReference>
<feature type="domain" description="PH" evidence="5">
    <location>
        <begin position="7"/>
        <end position="145"/>
    </location>
</feature>
<keyword evidence="2 4" id="KW-0863">Zinc-finger</keyword>
<dbReference type="Pfam" id="PF00779">
    <property type="entry name" value="BTK"/>
    <property type="match status" value="1"/>
</dbReference>
<dbReference type="InterPro" id="IPR001849">
    <property type="entry name" value="PH_domain"/>
</dbReference>
<accession>A0A9Q0NFZ7</accession>
<keyword evidence="1" id="KW-0479">Metal-binding</keyword>
<dbReference type="SMART" id="SM00107">
    <property type="entry name" value="BTK"/>
    <property type="match status" value="1"/>
</dbReference>
<keyword evidence="7" id="KW-1185">Reference proteome</keyword>
<dbReference type="EMBL" id="WJQU01000001">
    <property type="protein sequence ID" value="KAJ6649500.1"/>
    <property type="molecule type" value="Genomic_DNA"/>
</dbReference>
<reference evidence="6" key="1">
    <citation type="submission" date="2022-07" db="EMBL/GenBank/DDBJ databases">
        <authorList>
            <person name="Trinca V."/>
            <person name="Uliana J.V.C."/>
            <person name="Torres T.T."/>
            <person name="Ward R.J."/>
            <person name="Monesi N."/>
        </authorList>
    </citation>
    <scope>NUCLEOTIDE SEQUENCE</scope>
    <source>
        <strain evidence="6">HSMRA1968</strain>
        <tissue evidence="6">Whole embryos</tissue>
    </source>
</reference>
<dbReference type="InterPro" id="IPR011993">
    <property type="entry name" value="PH-like_dom_sf"/>
</dbReference>
<dbReference type="GO" id="GO:0016301">
    <property type="term" value="F:kinase activity"/>
    <property type="evidence" value="ECO:0007669"/>
    <property type="project" value="UniProtKB-KW"/>
</dbReference>
<evidence type="ECO:0000256" key="1">
    <source>
        <dbReference type="ARBA" id="ARBA00022723"/>
    </source>
</evidence>
<evidence type="ECO:0000256" key="3">
    <source>
        <dbReference type="ARBA" id="ARBA00022833"/>
    </source>
</evidence>
<dbReference type="InterPro" id="IPR001562">
    <property type="entry name" value="Znf_Btk_motif"/>
</dbReference>
<protein>
    <submittedName>
        <fullName evidence="6">Tyrosine-protein kinase Btk29A</fullName>
    </submittedName>
</protein>
<dbReference type="CDD" id="cd01238">
    <property type="entry name" value="PH_Btk"/>
    <property type="match status" value="1"/>
</dbReference>
<dbReference type="SMART" id="SM00233">
    <property type="entry name" value="PH"/>
    <property type="match status" value="1"/>
</dbReference>
<organism evidence="6 7">
    <name type="scientific">Pseudolycoriella hygida</name>
    <dbReference type="NCBI Taxonomy" id="35572"/>
    <lineage>
        <taxon>Eukaryota</taxon>
        <taxon>Metazoa</taxon>
        <taxon>Ecdysozoa</taxon>
        <taxon>Arthropoda</taxon>
        <taxon>Hexapoda</taxon>
        <taxon>Insecta</taxon>
        <taxon>Pterygota</taxon>
        <taxon>Neoptera</taxon>
        <taxon>Endopterygota</taxon>
        <taxon>Diptera</taxon>
        <taxon>Nematocera</taxon>
        <taxon>Sciaroidea</taxon>
        <taxon>Sciaridae</taxon>
        <taxon>Pseudolycoriella</taxon>
    </lineage>
</organism>
<dbReference type="GO" id="GO:0035556">
    <property type="term" value="P:intracellular signal transduction"/>
    <property type="evidence" value="ECO:0007669"/>
    <property type="project" value="InterPro"/>
</dbReference>
<evidence type="ECO:0000313" key="7">
    <source>
        <dbReference type="Proteomes" id="UP001151699"/>
    </source>
</evidence>
<sequence length="205" mass="23774">MSERLYDIVKCGSMTKRSQNKKRFTPVNYKLRWFELTKHFLSYFDIENVEKNYKAVKLLRAMILSLTKRRERGRISIKGVRLVEPAVLNSDGDSSAPDGFSFQIGYCETDDQLTVRSLPQYTLYLVAANEKERTEWIAALRAVCEEKNTPKLYRYHPGLWLGKKWSCCKNTKRIAFGCQAATHWSETNNNPKQLPELKILINASV</sequence>
<evidence type="ECO:0000259" key="5">
    <source>
        <dbReference type="PROSITE" id="PS50003"/>
    </source>
</evidence>
<dbReference type="OrthoDB" id="3784at2759"/>